<dbReference type="AlphaFoldDB" id="A0A9P0AUV0"/>
<dbReference type="Proteomes" id="UP001154078">
    <property type="component" value="Chromosome 2"/>
</dbReference>
<feature type="chain" id="PRO_5040105365" evidence="1">
    <location>
        <begin position="18"/>
        <end position="102"/>
    </location>
</feature>
<reference evidence="2" key="1">
    <citation type="submission" date="2021-12" db="EMBL/GenBank/DDBJ databases">
        <authorList>
            <person name="King R."/>
        </authorList>
    </citation>
    <scope>NUCLEOTIDE SEQUENCE</scope>
</reference>
<name>A0A9P0AUV0_BRAAE</name>
<sequence length="102" mass="11563">MEEQAGILMMLLISTLSVFRIKFDHVLNFTVQSSSLLQTGVFNRKKRVRRATVTGRNNEINLLAATAANPHASRRELSRNKTKCELINAFNSKATIFSTYFN</sequence>
<dbReference type="OrthoDB" id="6719073at2759"/>
<evidence type="ECO:0000313" key="3">
    <source>
        <dbReference type="Proteomes" id="UP001154078"/>
    </source>
</evidence>
<feature type="signal peptide" evidence="1">
    <location>
        <begin position="1"/>
        <end position="17"/>
    </location>
</feature>
<proteinExistence type="predicted"/>
<keyword evidence="1" id="KW-0732">Signal</keyword>
<protein>
    <submittedName>
        <fullName evidence="2">Uncharacterized protein</fullName>
    </submittedName>
</protein>
<dbReference type="EMBL" id="OV121133">
    <property type="protein sequence ID" value="CAH0550170.1"/>
    <property type="molecule type" value="Genomic_DNA"/>
</dbReference>
<organism evidence="2 3">
    <name type="scientific">Brassicogethes aeneus</name>
    <name type="common">Rape pollen beetle</name>
    <name type="synonym">Meligethes aeneus</name>
    <dbReference type="NCBI Taxonomy" id="1431903"/>
    <lineage>
        <taxon>Eukaryota</taxon>
        <taxon>Metazoa</taxon>
        <taxon>Ecdysozoa</taxon>
        <taxon>Arthropoda</taxon>
        <taxon>Hexapoda</taxon>
        <taxon>Insecta</taxon>
        <taxon>Pterygota</taxon>
        <taxon>Neoptera</taxon>
        <taxon>Endopterygota</taxon>
        <taxon>Coleoptera</taxon>
        <taxon>Polyphaga</taxon>
        <taxon>Cucujiformia</taxon>
        <taxon>Nitidulidae</taxon>
        <taxon>Meligethinae</taxon>
        <taxon>Brassicogethes</taxon>
    </lineage>
</organism>
<keyword evidence="3" id="KW-1185">Reference proteome</keyword>
<evidence type="ECO:0000256" key="1">
    <source>
        <dbReference type="SAM" id="SignalP"/>
    </source>
</evidence>
<gene>
    <name evidence="2" type="ORF">MELIAE_LOCUS3053</name>
</gene>
<accession>A0A9P0AUV0</accession>
<evidence type="ECO:0000313" key="2">
    <source>
        <dbReference type="EMBL" id="CAH0550170.1"/>
    </source>
</evidence>